<dbReference type="GO" id="GO:0005886">
    <property type="term" value="C:plasma membrane"/>
    <property type="evidence" value="ECO:0007669"/>
    <property type="project" value="TreeGrafter"/>
</dbReference>
<evidence type="ECO:0000256" key="3">
    <source>
        <dbReference type="ARBA" id="ARBA00022588"/>
    </source>
</evidence>
<dbReference type="OMA" id="VNEVSCQ"/>
<name>A0A8C4Q1B2_EPTBU</name>
<dbReference type="GO" id="GO:0038023">
    <property type="term" value="F:signaling receptor activity"/>
    <property type="evidence" value="ECO:0007669"/>
    <property type="project" value="TreeGrafter"/>
</dbReference>
<feature type="domain" description="LRRCT" evidence="16">
    <location>
        <begin position="141"/>
        <end position="192"/>
    </location>
</feature>
<evidence type="ECO:0000313" key="17">
    <source>
        <dbReference type="Ensembl" id="ENSEBUP00000008469.1"/>
    </source>
</evidence>
<evidence type="ECO:0000256" key="5">
    <source>
        <dbReference type="ARBA" id="ARBA00022692"/>
    </source>
</evidence>
<evidence type="ECO:0000256" key="8">
    <source>
        <dbReference type="ARBA" id="ARBA00022859"/>
    </source>
</evidence>
<feature type="chain" id="PRO_5034069731" evidence="14">
    <location>
        <begin position="29"/>
        <end position="253"/>
    </location>
</feature>
<dbReference type="Ensembl" id="ENSEBUT00000008971.1">
    <property type="protein sequence ID" value="ENSEBUP00000008469.1"/>
    <property type="gene ID" value="ENSEBUG00000005483.1"/>
</dbReference>
<keyword evidence="4" id="KW-0433">Leucine-rich repeat</keyword>
<dbReference type="Gene3D" id="3.80.10.10">
    <property type="entry name" value="Ribonuclease Inhibitor"/>
    <property type="match status" value="1"/>
</dbReference>
<dbReference type="PROSITE" id="PS51450">
    <property type="entry name" value="LRR"/>
    <property type="match status" value="2"/>
</dbReference>
<sequence>MTAVVLLILNKIPVFLLLLIMTAVLSSGCPLTCDCHQEEGLKVVYCSYQGLQEIPRDIPADTARLLLDHNQIAIIPNEAFCGLTMLQELDLSHNRISQINSSAFHGVTTNLRLLDLSNNLLRCLSYQAFQDIHAKVRLFKNPLYCDCDLQEVLRWLEVNLENVGEMECDPASHERFRGLSVVRILSDTKFCNHRTTDIVMLVTMFGWFAMVISYVVYYVRQNQEDTRRHLEYLKSLQSKQKSQEDVEHVTTTF</sequence>
<evidence type="ECO:0000256" key="11">
    <source>
        <dbReference type="ARBA" id="ARBA00023180"/>
    </source>
</evidence>
<keyword evidence="5 13" id="KW-0812">Transmembrane</keyword>
<evidence type="ECO:0000313" key="18">
    <source>
        <dbReference type="Proteomes" id="UP000694388"/>
    </source>
</evidence>
<evidence type="ECO:0000256" key="2">
    <source>
        <dbReference type="ARBA" id="ARBA00009634"/>
    </source>
</evidence>
<dbReference type="GO" id="GO:0006954">
    <property type="term" value="P:inflammatory response"/>
    <property type="evidence" value="ECO:0007669"/>
    <property type="project" value="UniProtKB-KW"/>
</dbReference>
<feature type="domain" description="LRRNT" evidence="15">
    <location>
        <begin position="28"/>
        <end position="64"/>
    </location>
</feature>
<keyword evidence="9 13" id="KW-1133">Transmembrane helix</keyword>
<evidence type="ECO:0000256" key="4">
    <source>
        <dbReference type="ARBA" id="ARBA00022614"/>
    </source>
</evidence>
<dbReference type="AlphaFoldDB" id="A0A8C4Q1B2"/>
<evidence type="ECO:0000256" key="1">
    <source>
        <dbReference type="ARBA" id="ARBA00004167"/>
    </source>
</evidence>
<keyword evidence="6 14" id="KW-0732">Signal</keyword>
<dbReference type="InterPro" id="IPR000372">
    <property type="entry name" value="LRRNT"/>
</dbReference>
<dbReference type="Pfam" id="PF01462">
    <property type="entry name" value="LRRNT"/>
    <property type="match status" value="1"/>
</dbReference>
<proteinExistence type="inferred from homology"/>
<dbReference type="InterPro" id="IPR032675">
    <property type="entry name" value="LRR_dom_sf"/>
</dbReference>
<dbReference type="PANTHER" id="PTHR24365">
    <property type="entry name" value="TOLL-LIKE RECEPTOR"/>
    <property type="match status" value="1"/>
</dbReference>
<evidence type="ECO:0000259" key="16">
    <source>
        <dbReference type="SMART" id="SM00082"/>
    </source>
</evidence>
<comment type="subcellular location">
    <subcellularLocation>
        <location evidence="1">Membrane</location>
        <topology evidence="1">Single-pass membrane protein</topology>
    </subcellularLocation>
</comment>
<organism evidence="17 18">
    <name type="scientific">Eptatretus burgeri</name>
    <name type="common">Inshore hagfish</name>
    <dbReference type="NCBI Taxonomy" id="7764"/>
    <lineage>
        <taxon>Eukaryota</taxon>
        <taxon>Metazoa</taxon>
        <taxon>Chordata</taxon>
        <taxon>Craniata</taxon>
        <taxon>Vertebrata</taxon>
        <taxon>Cyclostomata</taxon>
        <taxon>Myxini</taxon>
        <taxon>Myxiniformes</taxon>
        <taxon>Myxinidae</taxon>
        <taxon>Eptatretinae</taxon>
        <taxon>Eptatretus</taxon>
    </lineage>
</organism>
<evidence type="ECO:0000256" key="6">
    <source>
        <dbReference type="ARBA" id="ARBA00022729"/>
    </source>
</evidence>
<dbReference type="Proteomes" id="UP000694388">
    <property type="component" value="Unplaced"/>
</dbReference>
<protein>
    <submittedName>
        <fullName evidence="17">Leucine rich repeat containing 3</fullName>
    </submittedName>
</protein>
<keyword evidence="8" id="KW-0391">Immunity</keyword>
<evidence type="ECO:0000256" key="7">
    <source>
        <dbReference type="ARBA" id="ARBA00022737"/>
    </source>
</evidence>
<feature type="transmembrane region" description="Helical" evidence="13">
    <location>
        <begin position="198"/>
        <end position="219"/>
    </location>
</feature>
<evidence type="ECO:0000256" key="12">
    <source>
        <dbReference type="ARBA" id="ARBA00023198"/>
    </source>
</evidence>
<dbReference type="SMART" id="SM00082">
    <property type="entry name" value="LRRCT"/>
    <property type="match status" value="1"/>
</dbReference>
<dbReference type="PANTHER" id="PTHR24365:SF541">
    <property type="entry name" value="PROTEIN TOLL-RELATED"/>
    <property type="match status" value="1"/>
</dbReference>
<reference evidence="17" key="2">
    <citation type="submission" date="2025-09" db="UniProtKB">
        <authorList>
            <consortium name="Ensembl"/>
        </authorList>
    </citation>
    <scope>IDENTIFICATION</scope>
</reference>
<dbReference type="InterPro" id="IPR001611">
    <property type="entry name" value="Leu-rich_rpt"/>
</dbReference>
<dbReference type="SUPFAM" id="SSF52058">
    <property type="entry name" value="L domain-like"/>
    <property type="match status" value="1"/>
</dbReference>
<dbReference type="GeneTree" id="ENSGT00940000154360"/>
<dbReference type="GO" id="GO:0045087">
    <property type="term" value="P:innate immune response"/>
    <property type="evidence" value="ECO:0007669"/>
    <property type="project" value="UniProtKB-KW"/>
</dbReference>
<evidence type="ECO:0000256" key="14">
    <source>
        <dbReference type="SAM" id="SignalP"/>
    </source>
</evidence>
<feature type="signal peptide" evidence="14">
    <location>
        <begin position="1"/>
        <end position="28"/>
    </location>
</feature>
<keyword evidence="11" id="KW-0325">Glycoprotein</keyword>
<keyword evidence="18" id="KW-1185">Reference proteome</keyword>
<dbReference type="GO" id="GO:0007165">
    <property type="term" value="P:signal transduction"/>
    <property type="evidence" value="ECO:0007669"/>
    <property type="project" value="TreeGrafter"/>
</dbReference>
<evidence type="ECO:0000259" key="15">
    <source>
        <dbReference type="SMART" id="SM00013"/>
    </source>
</evidence>
<dbReference type="SMART" id="SM00369">
    <property type="entry name" value="LRR_TYP"/>
    <property type="match status" value="3"/>
</dbReference>
<accession>A0A8C4Q1B2</accession>
<keyword evidence="7" id="KW-0677">Repeat</keyword>
<keyword evidence="10 13" id="KW-0472">Membrane</keyword>
<dbReference type="SMART" id="SM00013">
    <property type="entry name" value="LRRNT"/>
    <property type="match status" value="1"/>
</dbReference>
<evidence type="ECO:0000256" key="10">
    <source>
        <dbReference type="ARBA" id="ARBA00023136"/>
    </source>
</evidence>
<comment type="similarity">
    <text evidence="2">Belongs to the Toll-like receptor family.</text>
</comment>
<dbReference type="PRINTS" id="PR00019">
    <property type="entry name" value="LEURICHRPT"/>
</dbReference>
<evidence type="ECO:0000256" key="9">
    <source>
        <dbReference type="ARBA" id="ARBA00022989"/>
    </source>
</evidence>
<keyword evidence="3" id="KW-0399">Innate immunity</keyword>
<dbReference type="InterPro" id="IPR003591">
    <property type="entry name" value="Leu-rich_rpt_typical-subtyp"/>
</dbReference>
<dbReference type="Pfam" id="PF13855">
    <property type="entry name" value="LRR_8"/>
    <property type="match status" value="1"/>
</dbReference>
<reference evidence="17" key="1">
    <citation type="submission" date="2025-08" db="UniProtKB">
        <authorList>
            <consortium name="Ensembl"/>
        </authorList>
    </citation>
    <scope>IDENTIFICATION</scope>
</reference>
<keyword evidence="12" id="KW-0395">Inflammatory response</keyword>
<evidence type="ECO:0000256" key="13">
    <source>
        <dbReference type="SAM" id="Phobius"/>
    </source>
</evidence>
<dbReference type="InterPro" id="IPR000483">
    <property type="entry name" value="Cys-rich_flank_reg_C"/>
</dbReference>